<dbReference type="PRINTS" id="PR00831">
    <property type="entry name" value="NEUROPHYSIN"/>
</dbReference>
<dbReference type="CTD" id="551"/>
<keyword evidence="2" id="KW-0165">Cleavage on pair of basic residues</keyword>
<keyword evidence="9" id="KW-1185">Reference proteome</keyword>
<evidence type="ECO:0000256" key="7">
    <source>
        <dbReference type="PIRSR" id="PIRSR001815-50"/>
    </source>
</evidence>
<dbReference type="GeneID" id="108265924"/>
<feature type="disulfide bond" evidence="7">
    <location>
        <begin position="99"/>
        <end position="117"/>
    </location>
</feature>
<dbReference type="InterPro" id="IPR022423">
    <property type="entry name" value="Neurohypophysial_hormone_CS"/>
</dbReference>
<dbReference type="KEGG" id="ipu:108265924"/>
<dbReference type="SUPFAM" id="SSF49606">
    <property type="entry name" value="Neurophysin II"/>
    <property type="match status" value="1"/>
</dbReference>
<feature type="disulfide bond" evidence="7">
    <location>
        <begin position="59"/>
        <end position="65"/>
    </location>
</feature>
<reference evidence="9" key="1">
    <citation type="journal article" date="2016" name="Nat. Commun.">
        <title>The channel catfish genome sequence provides insights into the evolution of scale formation in teleosts.</title>
        <authorList>
            <person name="Liu Z."/>
            <person name="Liu S."/>
            <person name="Yao J."/>
            <person name="Bao L."/>
            <person name="Zhang J."/>
            <person name="Li Y."/>
            <person name="Jiang C."/>
            <person name="Sun L."/>
            <person name="Wang R."/>
            <person name="Zhang Y."/>
            <person name="Zhou T."/>
            <person name="Zeng Q."/>
            <person name="Fu Q."/>
            <person name="Gao S."/>
            <person name="Li N."/>
            <person name="Koren S."/>
            <person name="Jiang Y."/>
            <person name="Zimin A."/>
            <person name="Xu P."/>
            <person name="Phillippy A.M."/>
            <person name="Geng X."/>
            <person name="Song L."/>
            <person name="Sun F."/>
            <person name="Li C."/>
            <person name="Wang X."/>
            <person name="Chen A."/>
            <person name="Jin Y."/>
            <person name="Yuan Z."/>
            <person name="Yang Y."/>
            <person name="Tan S."/>
            <person name="Peatman E."/>
            <person name="Lu J."/>
            <person name="Qin Z."/>
            <person name="Dunham R."/>
            <person name="Li Z."/>
            <person name="Sonstegard T."/>
            <person name="Feng J."/>
            <person name="Danzmann R.G."/>
            <person name="Schroeder S."/>
            <person name="Scheffler B."/>
            <person name="Duke M.V."/>
            <person name="Ballard L."/>
            <person name="Kucuktas H."/>
            <person name="Kaltenboeck L."/>
            <person name="Liu H."/>
            <person name="Armbruster J."/>
            <person name="Xie Y."/>
            <person name="Kirby M.L."/>
            <person name="Tian Y."/>
            <person name="Flanagan M.E."/>
            <person name="Mu W."/>
            <person name="Waldbieser G.C."/>
        </authorList>
    </citation>
    <scope>NUCLEOTIDE SEQUENCE [LARGE SCALE GENOMIC DNA]</scope>
    <source>
        <strain evidence="9">SDA103</strain>
    </source>
</reference>
<dbReference type="Gene3D" id="2.60.9.10">
    <property type="entry name" value="Neurohypophysial hormone domain"/>
    <property type="match status" value="1"/>
</dbReference>
<keyword evidence="6 7" id="KW-1015">Disulfide bond</keyword>
<evidence type="ECO:0000256" key="2">
    <source>
        <dbReference type="ARBA" id="ARBA00022685"/>
    </source>
</evidence>
<evidence type="ECO:0000313" key="9">
    <source>
        <dbReference type="Proteomes" id="UP000221080"/>
    </source>
</evidence>
<dbReference type="GO" id="GO:0005185">
    <property type="term" value="F:neurohypophyseal hormone activity"/>
    <property type="evidence" value="ECO:0007669"/>
    <property type="project" value="InterPro"/>
</dbReference>
<dbReference type="RefSeq" id="XP_017324264.1">
    <property type="nucleotide sequence ID" value="XM_017468775.1"/>
</dbReference>
<gene>
    <name evidence="10" type="primary">avp</name>
</gene>
<dbReference type="STRING" id="7998.ENSIPUP00000037460"/>
<accession>A0A2D0R151</accession>
<sequence>MRVSSLAVRVLCLLSLSCACYIQNCPRGGKRASADPAIRQCMACGPGARGRCFGPSICCEAGLGCSVGSREALSCIEENYIPSPCENGGRACGSEQGRCAAPGVCCNSESCVLDSGCSEDSRHNRPAEGSTVLSSISTGEMLLHLLSLATVKQREVQQFSDT</sequence>
<evidence type="ECO:0000256" key="1">
    <source>
        <dbReference type="ARBA" id="ARBA00007369"/>
    </source>
</evidence>
<proteinExistence type="inferred from homology"/>
<name>A0A2D0R151_ICTPU</name>
<dbReference type="PANTHER" id="PTHR11681:SF5">
    <property type="entry name" value="ISOTOCIN"/>
    <property type="match status" value="1"/>
</dbReference>
<evidence type="ECO:0000256" key="5">
    <source>
        <dbReference type="ARBA" id="ARBA00022815"/>
    </source>
</evidence>
<evidence type="ECO:0000256" key="6">
    <source>
        <dbReference type="ARBA" id="ARBA00023157"/>
    </source>
</evidence>
<dbReference type="GO" id="GO:0005615">
    <property type="term" value="C:extracellular space"/>
    <property type="evidence" value="ECO:0007669"/>
    <property type="project" value="TreeGrafter"/>
</dbReference>
<feature type="disulfide bond" evidence="7">
    <location>
        <begin position="92"/>
        <end position="105"/>
    </location>
</feature>
<keyword evidence="4 8" id="KW-0732">Signal</keyword>
<dbReference type="Proteomes" id="UP000221080">
    <property type="component" value="Chromosome 5"/>
</dbReference>
<feature type="disulfide bond" evidence="7">
    <location>
        <begin position="20"/>
        <end position="25"/>
    </location>
</feature>
<feature type="chain" id="PRO_5012452073" evidence="8">
    <location>
        <begin position="20"/>
        <end position="162"/>
    </location>
</feature>
<feature type="disulfide bond" evidence="7">
    <location>
        <begin position="41"/>
        <end position="85"/>
    </location>
</feature>
<protein>
    <submittedName>
        <fullName evidence="10">Vasopressin-neurophysin 2-copeptin</fullName>
    </submittedName>
</protein>
<dbReference type="PIRSF" id="PIRSF001815">
    <property type="entry name" value="Nonapeptide_hormone_precursor"/>
    <property type="match status" value="1"/>
</dbReference>
<dbReference type="SMART" id="SM00003">
    <property type="entry name" value="NH"/>
    <property type="match status" value="1"/>
</dbReference>
<dbReference type="OMA" id="NDESCVS"/>
<keyword evidence="3" id="KW-0372">Hormone</keyword>
<dbReference type="FunFam" id="2.60.9.10:FF:000001">
    <property type="entry name" value="oxytocin-neurophysin 1"/>
    <property type="match status" value="1"/>
</dbReference>
<dbReference type="InterPro" id="IPR036387">
    <property type="entry name" value="Neurhyp_horm_dom_sf"/>
</dbReference>
<feature type="disulfide bond" evidence="7">
    <location>
        <begin position="106"/>
        <end position="111"/>
    </location>
</feature>
<dbReference type="Pfam" id="PF00220">
    <property type="entry name" value="Hormone_4"/>
    <property type="match status" value="1"/>
</dbReference>
<dbReference type="PROSITE" id="PS51257">
    <property type="entry name" value="PROKAR_LIPOPROTEIN"/>
    <property type="match status" value="1"/>
</dbReference>
<dbReference type="PROSITE" id="PS00264">
    <property type="entry name" value="NEUROHYPOPHYS_HORM"/>
    <property type="match status" value="1"/>
</dbReference>
<feature type="signal peptide" evidence="8">
    <location>
        <begin position="1"/>
        <end position="19"/>
    </location>
</feature>
<reference evidence="10" key="2">
    <citation type="submission" date="2025-08" db="UniProtKB">
        <authorList>
            <consortium name="RefSeq"/>
        </authorList>
    </citation>
    <scope>IDENTIFICATION</scope>
    <source>
        <tissue evidence="10">Blood</tissue>
    </source>
</reference>
<dbReference type="InterPro" id="IPR000981">
    <property type="entry name" value="Neurhyp_horm"/>
</dbReference>
<evidence type="ECO:0000256" key="4">
    <source>
        <dbReference type="ARBA" id="ARBA00022729"/>
    </source>
</evidence>
<organism evidence="9 10">
    <name type="scientific">Ictalurus punctatus</name>
    <name type="common">Channel catfish</name>
    <name type="synonym">Silurus punctatus</name>
    <dbReference type="NCBI Taxonomy" id="7998"/>
    <lineage>
        <taxon>Eukaryota</taxon>
        <taxon>Metazoa</taxon>
        <taxon>Chordata</taxon>
        <taxon>Craniata</taxon>
        <taxon>Vertebrata</taxon>
        <taxon>Euteleostomi</taxon>
        <taxon>Actinopterygii</taxon>
        <taxon>Neopterygii</taxon>
        <taxon>Teleostei</taxon>
        <taxon>Ostariophysi</taxon>
        <taxon>Siluriformes</taxon>
        <taxon>Ictaluridae</taxon>
        <taxon>Ictalurus</taxon>
    </lineage>
</organism>
<dbReference type="OrthoDB" id="10056056at2759"/>
<dbReference type="Pfam" id="PF00184">
    <property type="entry name" value="Hormone_5"/>
    <property type="match status" value="1"/>
</dbReference>
<dbReference type="AlphaFoldDB" id="A0A2D0R151"/>
<feature type="disulfide bond" evidence="7">
    <location>
        <begin position="44"/>
        <end position="58"/>
    </location>
</feature>
<dbReference type="GO" id="GO:0030141">
    <property type="term" value="C:secretory granule"/>
    <property type="evidence" value="ECO:0007669"/>
    <property type="project" value="TreeGrafter"/>
</dbReference>
<comment type="similarity">
    <text evidence="1">Belongs to the vasopressin/oxytocin family.</text>
</comment>
<evidence type="ECO:0000256" key="3">
    <source>
        <dbReference type="ARBA" id="ARBA00022702"/>
    </source>
</evidence>
<dbReference type="PANTHER" id="PTHR11681">
    <property type="entry name" value="NEUROPHYSIN"/>
    <property type="match status" value="1"/>
</dbReference>
<keyword evidence="5" id="KW-0027">Amidation</keyword>
<evidence type="ECO:0000256" key="8">
    <source>
        <dbReference type="SAM" id="SignalP"/>
    </source>
</evidence>
<feature type="disulfide bond" evidence="7">
    <location>
        <begin position="52"/>
        <end position="75"/>
    </location>
</feature>
<evidence type="ECO:0000313" key="10">
    <source>
        <dbReference type="RefSeq" id="XP_017324264.1"/>
    </source>
</evidence>